<evidence type="ECO:0000256" key="2">
    <source>
        <dbReference type="ARBA" id="ARBA00022763"/>
    </source>
</evidence>
<dbReference type="InterPro" id="IPR006197">
    <property type="entry name" value="Peptidase_S24_LexA"/>
</dbReference>
<dbReference type="Gene3D" id="2.10.109.10">
    <property type="entry name" value="Umud Fragment, subunit A"/>
    <property type="match status" value="1"/>
</dbReference>
<dbReference type="InterPro" id="IPR050077">
    <property type="entry name" value="LexA_repressor"/>
</dbReference>
<dbReference type="GO" id="GO:0003677">
    <property type="term" value="F:DNA binding"/>
    <property type="evidence" value="ECO:0007669"/>
    <property type="project" value="InterPro"/>
</dbReference>
<evidence type="ECO:0000256" key="4">
    <source>
        <dbReference type="ARBA" id="ARBA00022813"/>
    </source>
</evidence>
<dbReference type="PANTHER" id="PTHR33516:SF2">
    <property type="entry name" value="LEXA REPRESSOR-RELATED"/>
    <property type="match status" value="1"/>
</dbReference>
<dbReference type="GO" id="GO:0016787">
    <property type="term" value="F:hydrolase activity"/>
    <property type="evidence" value="ECO:0007669"/>
    <property type="project" value="UniProtKB-KW"/>
</dbReference>
<evidence type="ECO:0000256" key="5">
    <source>
        <dbReference type="ARBA" id="ARBA00023204"/>
    </source>
</evidence>
<keyword evidence="3 7" id="KW-0378">Hydrolase</keyword>
<dbReference type="CDD" id="cd06529">
    <property type="entry name" value="S24_LexA-like"/>
    <property type="match status" value="1"/>
</dbReference>
<sequence length="133" mass="15132">MPPPCALPFFAQRIQAGFPSPAEEYLEAALDLNEYLVRNRTATFFFRVRGHSMRNAGILDNDILAADRSIKPKHHHIVVASIDGDFTVKRLYRRAGVIELRPENPDYEPIRLCEGQELVVWGVAIGTVRRFEV</sequence>
<dbReference type="PANTHER" id="PTHR33516">
    <property type="entry name" value="LEXA REPRESSOR"/>
    <property type="match status" value="1"/>
</dbReference>
<evidence type="ECO:0000256" key="3">
    <source>
        <dbReference type="ARBA" id="ARBA00022801"/>
    </source>
</evidence>
<dbReference type="SUPFAM" id="SSF51306">
    <property type="entry name" value="LexA/Signal peptidase"/>
    <property type="match status" value="1"/>
</dbReference>
<keyword evidence="10" id="KW-1185">Reference proteome</keyword>
<dbReference type="OrthoDB" id="9802364at2"/>
<gene>
    <name evidence="9" type="ORF">D3870_09615</name>
</gene>
<dbReference type="InterPro" id="IPR036286">
    <property type="entry name" value="LexA/Signal_pep-like_sf"/>
</dbReference>
<dbReference type="InterPro" id="IPR039418">
    <property type="entry name" value="LexA-like"/>
</dbReference>
<dbReference type="AlphaFoldDB" id="A0A418X6F5"/>
<evidence type="ECO:0000313" key="10">
    <source>
        <dbReference type="Proteomes" id="UP000285190"/>
    </source>
</evidence>
<feature type="domain" description="Peptidase S24/S26A/S26B/S26C" evidence="8">
    <location>
        <begin position="8"/>
        <end position="125"/>
    </location>
</feature>
<evidence type="ECO:0000256" key="7">
    <source>
        <dbReference type="RuleBase" id="RU003991"/>
    </source>
</evidence>
<keyword evidence="4 7" id="KW-0068">Autocatalytic cleavage</keyword>
<evidence type="ECO:0000313" key="9">
    <source>
        <dbReference type="EMBL" id="RJG07966.1"/>
    </source>
</evidence>
<comment type="similarity">
    <text evidence="1 7">Belongs to the peptidase S24 family.</text>
</comment>
<dbReference type="Proteomes" id="UP000285190">
    <property type="component" value="Unassembled WGS sequence"/>
</dbReference>
<keyword evidence="6" id="KW-0742">SOS response</keyword>
<reference evidence="9 10" key="1">
    <citation type="submission" date="2018-09" db="EMBL/GenBank/DDBJ databases">
        <authorList>
            <person name="Zhu H."/>
        </authorList>
    </citation>
    <scope>NUCLEOTIDE SEQUENCE [LARGE SCALE GENOMIC DNA]</scope>
    <source>
        <strain evidence="9 10">K2R10-39</strain>
    </source>
</reference>
<proteinExistence type="inferred from homology"/>
<dbReference type="GO" id="GO:0006355">
    <property type="term" value="P:regulation of DNA-templated transcription"/>
    <property type="evidence" value="ECO:0007669"/>
    <property type="project" value="InterPro"/>
</dbReference>
<dbReference type="GO" id="GO:0006281">
    <property type="term" value="P:DNA repair"/>
    <property type="evidence" value="ECO:0007669"/>
    <property type="project" value="UniProtKB-KW"/>
</dbReference>
<comment type="caution">
    <text evidence="9">The sequence shown here is derived from an EMBL/GenBank/DDBJ whole genome shotgun (WGS) entry which is preliminary data.</text>
</comment>
<evidence type="ECO:0000259" key="8">
    <source>
        <dbReference type="Pfam" id="PF00717"/>
    </source>
</evidence>
<accession>A0A418X6F5</accession>
<organism evidence="9 10">
    <name type="scientific">Noviherbaspirillum cavernae</name>
    <dbReference type="NCBI Taxonomy" id="2320862"/>
    <lineage>
        <taxon>Bacteria</taxon>
        <taxon>Pseudomonadati</taxon>
        <taxon>Pseudomonadota</taxon>
        <taxon>Betaproteobacteria</taxon>
        <taxon>Burkholderiales</taxon>
        <taxon>Oxalobacteraceae</taxon>
        <taxon>Noviherbaspirillum</taxon>
    </lineage>
</organism>
<dbReference type="InterPro" id="IPR015927">
    <property type="entry name" value="Peptidase_S24_S26A/B/C"/>
</dbReference>
<evidence type="ECO:0000256" key="6">
    <source>
        <dbReference type="ARBA" id="ARBA00023236"/>
    </source>
</evidence>
<dbReference type="PRINTS" id="PR00726">
    <property type="entry name" value="LEXASERPTASE"/>
</dbReference>
<keyword evidence="2" id="KW-0227">DNA damage</keyword>
<dbReference type="Pfam" id="PF00717">
    <property type="entry name" value="Peptidase_S24"/>
    <property type="match status" value="1"/>
</dbReference>
<dbReference type="NCBIfam" id="NF007621">
    <property type="entry name" value="PRK10276.1"/>
    <property type="match status" value="1"/>
</dbReference>
<protein>
    <submittedName>
        <fullName evidence="9">Peptidase</fullName>
    </submittedName>
</protein>
<evidence type="ECO:0000256" key="1">
    <source>
        <dbReference type="ARBA" id="ARBA00007484"/>
    </source>
</evidence>
<keyword evidence="5" id="KW-0234">DNA repair</keyword>
<dbReference type="GO" id="GO:0009432">
    <property type="term" value="P:SOS response"/>
    <property type="evidence" value="ECO:0007669"/>
    <property type="project" value="UniProtKB-KW"/>
</dbReference>
<name>A0A418X6F5_9BURK</name>
<dbReference type="EMBL" id="QYUN01000002">
    <property type="protein sequence ID" value="RJG07966.1"/>
    <property type="molecule type" value="Genomic_DNA"/>
</dbReference>